<evidence type="ECO:0000256" key="3">
    <source>
        <dbReference type="ARBA" id="ARBA00022525"/>
    </source>
</evidence>
<evidence type="ECO:0000256" key="4">
    <source>
        <dbReference type="ARBA" id="ARBA00022690"/>
    </source>
</evidence>
<evidence type="ECO:0000256" key="2">
    <source>
        <dbReference type="ARBA" id="ARBA00010472"/>
    </source>
</evidence>
<organism evidence="9 10">
    <name type="scientific">Streptomyces polyrhachis</name>
    <dbReference type="NCBI Taxonomy" id="1282885"/>
    <lineage>
        <taxon>Bacteria</taxon>
        <taxon>Bacillati</taxon>
        <taxon>Actinomycetota</taxon>
        <taxon>Actinomycetes</taxon>
        <taxon>Kitasatosporales</taxon>
        <taxon>Streptomycetaceae</taxon>
        <taxon>Streptomyces</taxon>
    </lineage>
</organism>
<feature type="chain" id="PRO_5046793067" evidence="7">
    <location>
        <begin position="29"/>
        <end position="174"/>
    </location>
</feature>
<dbReference type="EMBL" id="JBHSZO010000014">
    <property type="protein sequence ID" value="MFC7218677.1"/>
    <property type="molecule type" value="Genomic_DNA"/>
</dbReference>
<comment type="similarity">
    <text evidence="2">Belongs to the protease inhibitor I16 (SSI) family.</text>
</comment>
<dbReference type="RefSeq" id="WP_386414100.1">
    <property type="nucleotide sequence ID" value="NZ_JBHSZO010000014.1"/>
</dbReference>
<comment type="subcellular location">
    <subcellularLocation>
        <location evidence="1">Secreted</location>
    </subcellularLocation>
</comment>
<keyword evidence="6" id="KW-1015">Disulfide bond</keyword>
<accession>A0ABW2GDJ3</accession>
<feature type="signal peptide" evidence="7">
    <location>
        <begin position="1"/>
        <end position="28"/>
    </location>
</feature>
<dbReference type="Proteomes" id="UP001596413">
    <property type="component" value="Unassembled WGS sequence"/>
</dbReference>
<evidence type="ECO:0000256" key="6">
    <source>
        <dbReference type="ARBA" id="ARBA00023157"/>
    </source>
</evidence>
<evidence type="ECO:0000256" key="7">
    <source>
        <dbReference type="SAM" id="SignalP"/>
    </source>
</evidence>
<gene>
    <name evidence="9" type="ORF">ACFQLX_10930</name>
</gene>
<reference evidence="10" key="1">
    <citation type="journal article" date="2019" name="Int. J. Syst. Evol. Microbiol.">
        <title>The Global Catalogue of Microorganisms (GCM) 10K type strain sequencing project: providing services to taxonomists for standard genome sequencing and annotation.</title>
        <authorList>
            <consortium name="The Broad Institute Genomics Platform"/>
            <consortium name="The Broad Institute Genome Sequencing Center for Infectious Disease"/>
            <person name="Wu L."/>
            <person name="Ma J."/>
        </authorList>
    </citation>
    <scope>NUCLEOTIDE SEQUENCE [LARGE SCALE GENOMIC DNA]</scope>
    <source>
        <strain evidence="10">CGMCC 1.13681</strain>
    </source>
</reference>
<keyword evidence="5" id="KW-0722">Serine protease inhibitor</keyword>
<keyword evidence="3" id="KW-0964">Secreted</keyword>
<keyword evidence="4" id="KW-0646">Protease inhibitor</keyword>
<dbReference type="InterPro" id="IPR023549">
    <property type="entry name" value="Subtilisin_inhibitor"/>
</dbReference>
<sequence>MRNTMRNTSLVAAGSAVAALLLAAPALAADTAAGQPPVPGDLLSTLSVGHSPLAVSVKPPKGTTTPAEVAHTKATSLLLATQRLGSDEPLDVAYLNCEPAGGTHPKAAKACKALRAAGGRFNALKPAQGACTMEFAPVRVYAFGHWKGKPVAWVSEIHANRCAANLATAKVFDY</sequence>
<dbReference type="SUPFAM" id="SSF55399">
    <property type="entry name" value="Subtilisin inhibitor"/>
    <property type="match status" value="1"/>
</dbReference>
<evidence type="ECO:0000256" key="1">
    <source>
        <dbReference type="ARBA" id="ARBA00004613"/>
    </source>
</evidence>
<proteinExistence type="inferred from homology"/>
<keyword evidence="7" id="KW-0732">Signal</keyword>
<evidence type="ECO:0000313" key="10">
    <source>
        <dbReference type="Proteomes" id="UP001596413"/>
    </source>
</evidence>
<keyword evidence="10" id="KW-1185">Reference proteome</keyword>
<protein>
    <submittedName>
        <fullName evidence="9">SSI family serine proteinase inhibitor</fullName>
    </submittedName>
</protein>
<comment type="caution">
    <text evidence="9">The sequence shown here is derived from an EMBL/GenBank/DDBJ whole genome shotgun (WGS) entry which is preliminary data.</text>
</comment>
<evidence type="ECO:0000256" key="5">
    <source>
        <dbReference type="ARBA" id="ARBA00022900"/>
    </source>
</evidence>
<evidence type="ECO:0000259" key="8">
    <source>
        <dbReference type="Pfam" id="PF00720"/>
    </source>
</evidence>
<evidence type="ECO:0000313" key="9">
    <source>
        <dbReference type="EMBL" id="MFC7218677.1"/>
    </source>
</evidence>
<dbReference type="Pfam" id="PF00720">
    <property type="entry name" value="SSI"/>
    <property type="match status" value="1"/>
</dbReference>
<dbReference type="InterPro" id="IPR036819">
    <property type="entry name" value="Subtilisin_inhibitor-like_sf"/>
</dbReference>
<dbReference type="Gene3D" id="3.30.350.10">
    <property type="entry name" value="Subtilisin inhibitor-like"/>
    <property type="match status" value="1"/>
</dbReference>
<feature type="domain" description="Subtilisin inhibitor" evidence="8">
    <location>
        <begin position="82"/>
        <end position="156"/>
    </location>
</feature>
<name>A0ABW2GDJ3_9ACTN</name>